<protein>
    <submittedName>
        <fullName evidence="1">Uncharacterized protein</fullName>
    </submittedName>
</protein>
<proteinExistence type="predicted"/>
<gene>
    <name evidence="1" type="ORF">CRE_29121</name>
</gene>
<dbReference type="EMBL" id="DS268526">
    <property type="protein sequence ID" value="EFO85538.1"/>
    <property type="molecule type" value="Genomic_DNA"/>
</dbReference>
<keyword evidence="2" id="KW-1185">Reference proteome</keyword>
<evidence type="ECO:0000313" key="1">
    <source>
        <dbReference type="EMBL" id="EFO85538.1"/>
    </source>
</evidence>
<sequence>MCDIYKRGGAKLLSCEGFQNGKEKTACMSQFHSECIKNYNDGEFFFQYAALPECQNKLLCPLHWCYSCNKSGHRQSAAIEKVERTLEERDDGGKMCPRVHHQNRVFVKRIDKEMADKNQCDICRENRVIRVNSPVLAKVNFHFWLGITRKWDDYPNKKESIVPLNKVVHLTTKYFKMPRKEEEKKLWEDAVAKFKSRGEFPKEMQQPNSSKRQMLWKNEGWSSAEEKMMLTKGKKIKCSAFRGDM</sequence>
<reference evidence="1" key="1">
    <citation type="submission" date="2007-07" db="EMBL/GenBank/DDBJ databases">
        <title>PCAP assembly of the Caenorhabditis remanei genome.</title>
        <authorList>
            <consortium name="The Caenorhabditis remanei Sequencing Consortium"/>
            <person name="Wilson R.K."/>
        </authorList>
    </citation>
    <scope>NUCLEOTIDE SEQUENCE [LARGE SCALE GENOMIC DNA]</scope>
    <source>
        <strain evidence="1">PB4641</strain>
    </source>
</reference>
<evidence type="ECO:0000313" key="2">
    <source>
        <dbReference type="Proteomes" id="UP000008281"/>
    </source>
</evidence>
<dbReference type="OrthoDB" id="422362at2759"/>
<dbReference type="STRING" id="31234.E3N4M7"/>
<organism evidence="2">
    <name type="scientific">Caenorhabditis remanei</name>
    <name type="common">Caenorhabditis vulgaris</name>
    <dbReference type="NCBI Taxonomy" id="31234"/>
    <lineage>
        <taxon>Eukaryota</taxon>
        <taxon>Metazoa</taxon>
        <taxon>Ecdysozoa</taxon>
        <taxon>Nematoda</taxon>
        <taxon>Chromadorea</taxon>
        <taxon>Rhabditida</taxon>
        <taxon>Rhabditina</taxon>
        <taxon>Rhabditomorpha</taxon>
        <taxon>Rhabditoidea</taxon>
        <taxon>Rhabditidae</taxon>
        <taxon>Peloderinae</taxon>
        <taxon>Caenorhabditis</taxon>
    </lineage>
</organism>
<name>E3N4M7_CAERE</name>
<dbReference type="Proteomes" id="UP000008281">
    <property type="component" value="Unassembled WGS sequence"/>
</dbReference>
<dbReference type="InParanoid" id="E3N4M7"/>
<dbReference type="AlphaFoldDB" id="E3N4M7"/>
<dbReference type="HOGENOM" id="CLU_1134452_0_0_1"/>
<dbReference type="eggNOG" id="KOG1081">
    <property type="taxonomic scope" value="Eukaryota"/>
</dbReference>
<accession>E3N4M7</accession>